<gene>
    <name evidence="6" type="ORF">EX30DRAFT_394084</name>
</gene>
<dbReference type="Pfam" id="PF08690">
    <property type="entry name" value="GET2"/>
    <property type="match status" value="1"/>
</dbReference>
<dbReference type="GO" id="GO:0006890">
    <property type="term" value="P:retrograde vesicle-mediated transport, Golgi to endoplasmic reticulum"/>
    <property type="evidence" value="ECO:0007669"/>
    <property type="project" value="TreeGrafter"/>
</dbReference>
<dbReference type="Proteomes" id="UP000298138">
    <property type="component" value="Unassembled WGS sequence"/>
</dbReference>
<feature type="compositionally biased region" description="Basic and acidic residues" evidence="4">
    <location>
        <begin position="34"/>
        <end position="47"/>
    </location>
</feature>
<feature type="compositionally biased region" description="Polar residues" evidence="4">
    <location>
        <begin position="1"/>
        <end position="19"/>
    </location>
</feature>
<evidence type="ECO:0000256" key="5">
    <source>
        <dbReference type="SAM" id="Phobius"/>
    </source>
</evidence>
<feature type="region of interest" description="Disordered" evidence="4">
    <location>
        <begin position="1"/>
        <end position="119"/>
    </location>
</feature>
<evidence type="ECO:0000256" key="4">
    <source>
        <dbReference type="SAM" id="MobiDB-lite"/>
    </source>
</evidence>
<keyword evidence="3 5" id="KW-0472">Membrane</keyword>
<reference evidence="6 7" key="1">
    <citation type="submission" date="2019-04" db="EMBL/GenBank/DDBJ databases">
        <title>Comparative genomics and transcriptomics to analyze fruiting body development in filamentous ascomycetes.</title>
        <authorList>
            <consortium name="DOE Joint Genome Institute"/>
            <person name="Lutkenhaus R."/>
            <person name="Traeger S."/>
            <person name="Breuer J."/>
            <person name="Kuo A."/>
            <person name="Lipzen A."/>
            <person name="Pangilinan J."/>
            <person name="Dilworth D."/>
            <person name="Sandor L."/>
            <person name="Poggeler S."/>
            <person name="Barry K."/>
            <person name="Grigoriev I.V."/>
            <person name="Nowrousian M."/>
        </authorList>
    </citation>
    <scope>NUCLEOTIDE SEQUENCE [LARGE SCALE GENOMIC DNA]</scope>
    <source>
        <strain evidence="6 7">CBS 389.68</strain>
    </source>
</reference>
<feature type="transmembrane region" description="Helical" evidence="5">
    <location>
        <begin position="293"/>
        <end position="314"/>
    </location>
</feature>
<evidence type="ECO:0000313" key="6">
    <source>
        <dbReference type="EMBL" id="TGZ82815.1"/>
    </source>
</evidence>
<feature type="transmembrane region" description="Helical" evidence="5">
    <location>
        <begin position="199"/>
        <end position="220"/>
    </location>
</feature>
<keyword evidence="7" id="KW-1185">Reference proteome</keyword>
<feature type="compositionally biased region" description="Polar residues" evidence="4">
    <location>
        <begin position="98"/>
        <end position="114"/>
    </location>
</feature>
<evidence type="ECO:0000313" key="7">
    <source>
        <dbReference type="Proteomes" id="UP000298138"/>
    </source>
</evidence>
<evidence type="ECO:0000256" key="2">
    <source>
        <dbReference type="ARBA" id="ARBA00022989"/>
    </source>
</evidence>
<evidence type="ECO:0008006" key="8">
    <source>
        <dbReference type="Google" id="ProtNLM"/>
    </source>
</evidence>
<name>A0A4V3SJ69_9PEZI</name>
<dbReference type="OrthoDB" id="5393181at2759"/>
<evidence type="ECO:0000256" key="3">
    <source>
        <dbReference type="ARBA" id="ARBA00023136"/>
    </source>
</evidence>
<evidence type="ECO:0000256" key="1">
    <source>
        <dbReference type="ARBA" id="ARBA00022692"/>
    </source>
</evidence>
<dbReference type="AlphaFoldDB" id="A0A4V3SJ69"/>
<dbReference type="PANTHER" id="PTHR28263:SF1">
    <property type="entry name" value="GOLGI TO ER TRAFFIC PROTEIN 2"/>
    <property type="match status" value="1"/>
</dbReference>
<proteinExistence type="predicted"/>
<accession>A0A4V3SJ69</accession>
<dbReference type="PANTHER" id="PTHR28263">
    <property type="entry name" value="GOLGI TO ER TRAFFIC PROTEIN 2"/>
    <property type="match status" value="1"/>
</dbReference>
<sequence length="316" mass="34107">METPQGTPTMSSPEPSKSPLTPAEQARIRRERRQAKVREGAGSRLDKITSTQGLTYRTHEDHKTASPSPPPVPGASASLPLETAEHFPARDPPDIDLSSPSARTFHTPTRSAQPSPGPQDDLDIMRQLMGGQQIPPGMEDDPLLKLMASLGGGPGKPGAMPDFGGLSPGLASMMGAAGVSGPQTPQEATAISHDWIWRIVHGISSLMLAVWVLMNGFAGFDGSEKGRERIAFGDESNTQLFWYFATMELVLQSTRFMIEKGRPPQNSMLTTIAGFIPHPFGVYLTTLARYSTFLTVMMADAGVVIFCLGMATWWNS</sequence>
<dbReference type="InParanoid" id="A0A4V3SJ69"/>
<keyword evidence="1 5" id="KW-0812">Transmembrane</keyword>
<dbReference type="EMBL" id="ML220114">
    <property type="protein sequence ID" value="TGZ82815.1"/>
    <property type="molecule type" value="Genomic_DNA"/>
</dbReference>
<organism evidence="6 7">
    <name type="scientific">Ascodesmis nigricans</name>
    <dbReference type="NCBI Taxonomy" id="341454"/>
    <lineage>
        <taxon>Eukaryota</taxon>
        <taxon>Fungi</taxon>
        <taxon>Dikarya</taxon>
        <taxon>Ascomycota</taxon>
        <taxon>Pezizomycotina</taxon>
        <taxon>Pezizomycetes</taxon>
        <taxon>Pezizales</taxon>
        <taxon>Ascodesmidaceae</taxon>
        <taxon>Ascodesmis</taxon>
    </lineage>
</organism>
<feature type="compositionally biased region" description="Basic and acidic residues" evidence="4">
    <location>
        <begin position="83"/>
        <end position="93"/>
    </location>
</feature>
<keyword evidence="2 5" id="KW-1133">Transmembrane helix</keyword>
<dbReference type="STRING" id="341454.A0A4V3SJ69"/>
<dbReference type="InterPro" id="IPR028143">
    <property type="entry name" value="Get2/sif1"/>
</dbReference>
<protein>
    <recommendedName>
        <fullName evidence="8">GET complex, subunit GET2</fullName>
    </recommendedName>
</protein>